<evidence type="ECO:0000256" key="8">
    <source>
        <dbReference type="RuleBase" id="RU363034"/>
    </source>
</evidence>
<dbReference type="PROSITE" id="PS00135">
    <property type="entry name" value="TRYPSIN_SER"/>
    <property type="match status" value="1"/>
</dbReference>
<evidence type="ECO:0000313" key="12">
    <source>
        <dbReference type="EMBL" id="KAJ3656679.1"/>
    </source>
</evidence>
<comment type="domain">
    <text evidence="9">The clip domain consists of 35-55 residues which are 'knitted' together usually by 3 conserved disulfide bonds forming a clip-like compact structure.</text>
</comment>
<dbReference type="SMART" id="SM00020">
    <property type="entry name" value="Tryp_SPc"/>
    <property type="match status" value="1"/>
</dbReference>
<dbReference type="InterPro" id="IPR033116">
    <property type="entry name" value="TRYPSIN_SER"/>
</dbReference>
<protein>
    <recommendedName>
        <fullName evidence="9">CLIP domain-containing serine protease</fullName>
        <ecNumber evidence="8">3.4.21.-</ecNumber>
    </recommendedName>
</protein>
<feature type="signal peptide" evidence="9">
    <location>
        <begin position="1"/>
        <end position="20"/>
    </location>
</feature>
<dbReference type="SUPFAM" id="SSF50494">
    <property type="entry name" value="Trypsin-like serine proteases"/>
    <property type="match status" value="1"/>
</dbReference>
<dbReference type="InterPro" id="IPR051333">
    <property type="entry name" value="CLIP_Serine_Protease"/>
</dbReference>
<dbReference type="PROSITE" id="PS50240">
    <property type="entry name" value="TRYPSIN_DOM"/>
    <property type="match status" value="1"/>
</dbReference>
<dbReference type="AlphaFoldDB" id="A0AA38MHW5"/>
<dbReference type="PROSITE" id="PS00134">
    <property type="entry name" value="TRYPSIN_HIS"/>
    <property type="match status" value="1"/>
</dbReference>
<dbReference type="PANTHER" id="PTHR24260">
    <property type="match status" value="1"/>
</dbReference>
<evidence type="ECO:0000256" key="9">
    <source>
        <dbReference type="RuleBase" id="RU366078"/>
    </source>
</evidence>
<dbReference type="Pfam" id="PF12032">
    <property type="entry name" value="CLIP"/>
    <property type="match status" value="1"/>
</dbReference>
<keyword evidence="13" id="KW-1185">Reference proteome</keyword>
<keyword evidence="6" id="KW-0325">Glycoprotein</keyword>
<dbReference type="EMBL" id="JALNTZ010000004">
    <property type="protein sequence ID" value="KAJ3656679.1"/>
    <property type="molecule type" value="Genomic_DNA"/>
</dbReference>
<dbReference type="InterPro" id="IPR001314">
    <property type="entry name" value="Peptidase_S1A"/>
</dbReference>
<feature type="chain" id="PRO_5041485405" description="CLIP domain-containing serine protease" evidence="9">
    <location>
        <begin position="21"/>
        <end position="356"/>
    </location>
</feature>
<keyword evidence="9" id="KW-0964">Secreted</keyword>
<dbReference type="GO" id="GO:0005576">
    <property type="term" value="C:extracellular region"/>
    <property type="evidence" value="ECO:0007669"/>
    <property type="project" value="UniProtKB-SubCell"/>
</dbReference>
<comment type="caution">
    <text evidence="12">The sequence shown here is derived from an EMBL/GenBank/DDBJ whole genome shotgun (WGS) entry which is preliminary data.</text>
</comment>
<evidence type="ECO:0000256" key="2">
    <source>
        <dbReference type="ARBA" id="ARBA00022729"/>
    </source>
</evidence>
<evidence type="ECO:0000256" key="5">
    <source>
        <dbReference type="ARBA" id="ARBA00023157"/>
    </source>
</evidence>
<dbReference type="Proteomes" id="UP001168821">
    <property type="component" value="Unassembled WGS sequence"/>
</dbReference>
<dbReference type="InterPro" id="IPR043504">
    <property type="entry name" value="Peptidase_S1_PA_chymotrypsin"/>
</dbReference>
<dbReference type="PANTHER" id="PTHR24260:SF147">
    <property type="entry name" value="EG:BACR7A4.3 PROTEIN-RELATED"/>
    <property type="match status" value="1"/>
</dbReference>
<feature type="domain" description="Peptidase S1" evidence="10">
    <location>
        <begin position="103"/>
        <end position="352"/>
    </location>
</feature>
<dbReference type="PROSITE" id="PS51888">
    <property type="entry name" value="CLIP"/>
    <property type="match status" value="1"/>
</dbReference>
<dbReference type="PRINTS" id="PR00722">
    <property type="entry name" value="CHYMOTRYPSIN"/>
</dbReference>
<evidence type="ECO:0000259" key="10">
    <source>
        <dbReference type="PROSITE" id="PS50240"/>
    </source>
</evidence>
<dbReference type="InterPro" id="IPR038565">
    <property type="entry name" value="CLIP_sf"/>
</dbReference>
<dbReference type="InterPro" id="IPR001254">
    <property type="entry name" value="Trypsin_dom"/>
</dbReference>
<dbReference type="InterPro" id="IPR018114">
    <property type="entry name" value="TRYPSIN_HIS"/>
</dbReference>
<name>A0AA38MHW5_9CUCU</name>
<evidence type="ECO:0000256" key="3">
    <source>
        <dbReference type="ARBA" id="ARBA00022801"/>
    </source>
</evidence>
<dbReference type="CDD" id="cd00190">
    <property type="entry name" value="Tryp_SPc"/>
    <property type="match status" value="1"/>
</dbReference>
<accession>A0AA38MHW5</accession>
<keyword evidence="3 8" id="KW-0378">Hydrolase</keyword>
<dbReference type="SMART" id="SM00680">
    <property type="entry name" value="CLIP"/>
    <property type="match status" value="1"/>
</dbReference>
<keyword evidence="2 9" id="KW-0732">Signal</keyword>
<dbReference type="EC" id="3.4.21.-" evidence="8"/>
<evidence type="ECO:0000256" key="6">
    <source>
        <dbReference type="ARBA" id="ARBA00023180"/>
    </source>
</evidence>
<dbReference type="FunFam" id="2.40.10.10:FF:000028">
    <property type="entry name" value="Serine protease easter"/>
    <property type="match status" value="1"/>
</dbReference>
<evidence type="ECO:0000313" key="13">
    <source>
        <dbReference type="Proteomes" id="UP001168821"/>
    </source>
</evidence>
<dbReference type="InterPro" id="IPR009003">
    <property type="entry name" value="Peptidase_S1_PA"/>
</dbReference>
<feature type="domain" description="Clip" evidence="11">
    <location>
        <begin position="26"/>
        <end position="71"/>
    </location>
</feature>
<organism evidence="12 13">
    <name type="scientific">Zophobas morio</name>
    <dbReference type="NCBI Taxonomy" id="2755281"/>
    <lineage>
        <taxon>Eukaryota</taxon>
        <taxon>Metazoa</taxon>
        <taxon>Ecdysozoa</taxon>
        <taxon>Arthropoda</taxon>
        <taxon>Hexapoda</taxon>
        <taxon>Insecta</taxon>
        <taxon>Pterygota</taxon>
        <taxon>Neoptera</taxon>
        <taxon>Endopterygota</taxon>
        <taxon>Coleoptera</taxon>
        <taxon>Polyphaga</taxon>
        <taxon>Cucujiformia</taxon>
        <taxon>Tenebrionidae</taxon>
        <taxon>Zophobas</taxon>
    </lineage>
</organism>
<dbReference type="GO" id="GO:0004252">
    <property type="term" value="F:serine-type endopeptidase activity"/>
    <property type="evidence" value="ECO:0007669"/>
    <property type="project" value="UniProtKB-UniRule"/>
</dbReference>
<proteinExistence type="inferred from homology"/>
<evidence type="ECO:0000256" key="1">
    <source>
        <dbReference type="ARBA" id="ARBA00022670"/>
    </source>
</evidence>
<dbReference type="Gene3D" id="3.30.1640.30">
    <property type="match status" value="1"/>
</dbReference>
<keyword evidence="5" id="KW-1015">Disulfide bond</keyword>
<comment type="similarity">
    <text evidence="7 9">Belongs to the peptidase S1 family. CLIP subfamily.</text>
</comment>
<gene>
    <name evidence="12" type="ORF">Zmor_015733</name>
</gene>
<sequence length="356" mass="39102">MAVISGVLLVAALLSRETAALIENQACKVPATGENGQCIQFQNCQYARDLVRLKKNPEICGFKRNTPLVCCPVKQKLTESKPGALSQKKCGEYFNQRVLPQSIDFGTKSKSREFPHMAAVGYGQTKNLWLCGGTLISHRFVLSAAHCAYSADFGPATLIRVGDLDLKNTTEDADPQDFKITKIHVHPKYKLSSHYHDIALFKTEKHVYFGFYVKPACLQVPKNLPINTLVATGWGKMGFLGEASSHLLKADLTIVNHGTCAKRYANVAQTRKLTKGILDEFQICAGDAQGKDTCPGDSGGPLHYALKRKNNLAFHFVVAGITSFGKGCGGENSVGVYTRVSAYVRWIENIVWKEDD</sequence>
<evidence type="ECO:0000256" key="7">
    <source>
        <dbReference type="ARBA" id="ARBA00024195"/>
    </source>
</evidence>
<dbReference type="GO" id="GO:0006508">
    <property type="term" value="P:proteolysis"/>
    <property type="evidence" value="ECO:0007669"/>
    <property type="project" value="UniProtKB-KW"/>
</dbReference>
<reference evidence="12" key="1">
    <citation type="journal article" date="2023" name="G3 (Bethesda)">
        <title>Whole genome assemblies of Zophobas morio and Tenebrio molitor.</title>
        <authorList>
            <person name="Kaur S."/>
            <person name="Stinson S.A."/>
            <person name="diCenzo G.C."/>
        </authorList>
    </citation>
    <scope>NUCLEOTIDE SEQUENCE</scope>
    <source>
        <strain evidence="12">QUZm001</strain>
    </source>
</reference>
<dbReference type="InterPro" id="IPR022700">
    <property type="entry name" value="CLIP"/>
</dbReference>
<dbReference type="Pfam" id="PF00089">
    <property type="entry name" value="Trypsin"/>
    <property type="match status" value="1"/>
</dbReference>
<comment type="subcellular location">
    <subcellularLocation>
        <location evidence="9">Secreted</location>
    </subcellularLocation>
</comment>
<keyword evidence="4 8" id="KW-0720">Serine protease</keyword>
<evidence type="ECO:0000259" key="11">
    <source>
        <dbReference type="PROSITE" id="PS51888"/>
    </source>
</evidence>
<keyword evidence="1 8" id="KW-0645">Protease</keyword>
<evidence type="ECO:0000256" key="4">
    <source>
        <dbReference type="ARBA" id="ARBA00022825"/>
    </source>
</evidence>
<dbReference type="Gene3D" id="2.40.10.10">
    <property type="entry name" value="Trypsin-like serine proteases"/>
    <property type="match status" value="1"/>
</dbReference>